<feature type="binding site" evidence="11">
    <location>
        <position position="219"/>
    </location>
    <ligand>
        <name>Mg(2+)</name>
        <dbReference type="ChEBI" id="CHEBI:18420"/>
        <label>1</label>
        <note>catalytic</note>
    </ligand>
</feature>
<keyword evidence="14" id="KW-1185">Reference proteome</keyword>
<dbReference type="OrthoDB" id="9772456at2"/>
<keyword evidence="5 11" id="KW-0479">Metal-binding</keyword>
<dbReference type="SUPFAM" id="SSF56655">
    <property type="entry name" value="Carbohydrate phosphatase"/>
    <property type="match status" value="1"/>
</dbReference>
<feature type="binding site" evidence="11">
    <location>
        <position position="70"/>
    </location>
    <ligand>
        <name>Mg(2+)</name>
        <dbReference type="ChEBI" id="CHEBI:18420"/>
        <label>1</label>
        <note>catalytic</note>
    </ligand>
</feature>
<keyword evidence="7 11" id="KW-0460">Magnesium</keyword>
<evidence type="ECO:0000256" key="10">
    <source>
        <dbReference type="ARBA" id="ARBA00053547"/>
    </source>
</evidence>
<dbReference type="EC" id="3.1.3.15" evidence="3"/>
<evidence type="ECO:0000256" key="9">
    <source>
        <dbReference type="ARBA" id="ARBA00049158"/>
    </source>
</evidence>
<comment type="pathway">
    <text evidence="2">Amino-acid biosynthesis; L-histidine biosynthesis; L-histidine from 5-phospho-alpha-D-ribose 1-diphosphate: step 8/9.</text>
</comment>
<dbReference type="InterPro" id="IPR000760">
    <property type="entry name" value="Inositol_monophosphatase-like"/>
</dbReference>
<dbReference type="Gene3D" id="3.40.190.80">
    <property type="match status" value="1"/>
</dbReference>
<dbReference type="Gene3D" id="3.30.540.10">
    <property type="entry name" value="Fructose-1,6-Bisphosphatase, subunit A, domain 1"/>
    <property type="match status" value="1"/>
</dbReference>
<keyword evidence="6" id="KW-0378">Hydrolase</keyword>
<dbReference type="GO" id="GO:0007165">
    <property type="term" value="P:signal transduction"/>
    <property type="evidence" value="ECO:0007669"/>
    <property type="project" value="TreeGrafter"/>
</dbReference>
<evidence type="ECO:0000313" key="13">
    <source>
        <dbReference type="EMBL" id="PJJ56496.1"/>
    </source>
</evidence>
<proteinExistence type="predicted"/>
<protein>
    <recommendedName>
        <fullName evidence="4">Histidinol-phosphatase</fullName>
        <ecNumber evidence="3">3.1.3.15</ecNumber>
    </recommendedName>
    <alternativeName>
        <fullName evidence="8">Histidinol-phosphate phosphatase</fullName>
    </alternativeName>
</protein>
<comment type="catalytic activity">
    <reaction evidence="9">
        <text>L-histidinol phosphate + H2O = L-histidinol + phosphate</text>
        <dbReference type="Rhea" id="RHEA:14465"/>
        <dbReference type="ChEBI" id="CHEBI:15377"/>
        <dbReference type="ChEBI" id="CHEBI:43474"/>
        <dbReference type="ChEBI" id="CHEBI:57699"/>
        <dbReference type="ChEBI" id="CHEBI:57980"/>
        <dbReference type="EC" id="3.1.3.15"/>
    </reaction>
</comment>
<feature type="compositionally biased region" description="Acidic residues" evidence="12">
    <location>
        <begin position="271"/>
        <end position="282"/>
    </location>
</feature>
<evidence type="ECO:0000256" key="8">
    <source>
        <dbReference type="ARBA" id="ARBA00033209"/>
    </source>
</evidence>
<evidence type="ECO:0000256" key="11">
    <source>
        <dbReference type="PIRSR" id="PIRSR600760-2"/>
    </source>
</evidence>
<dbReference type="PRINTS" id="PR00377">
    <property type="entry name" value="IMPHPHTASES"/>
</dbReference>
<sequence length="311" mass="33863">MAHSHHDDLRLCHVLADNADAISMEKFQSADLQIATKPDATWVTEADRAVEQAIRGTLRRARTRDTVIGEESGEEVGTVEDASRRWIIDPIDGTSNYVRGVPVWATLIALAIDDEVVASCVSAPALGRRWWASKDAGAYTGKSLMSARRIRTSAVDRVEDASFSYASLGGWEAIGKLDGFLALSRHCWRTRGYGDFWSYMLLAEGAVDIAAEPELALWDMAALDVIVREAGGTFTALNGRSGPWHGNALATNSLLHESAMAYLGYFPDSADELDLPEDADPEPEPRSAPPANVTDLAAHRRTDSSTVRPPR</sequence>
<feature type="binding site" evidence="11">
    <location>
        <position position="89"/>
    </location>
    <ligand>
        <name>Mg(2+)</name>
        <dbReference type="ChEBI" id="CHEBI:18420"/>
        <label>1</label>
        <note>catalytic</note>
    </ligand>
</feature>
<dbReference type="PROSITE" id="PS00629">
    <property type="entry name" value="IMP_1"/>
    <property type="match status" value="1"/>
</dbReference>
<evidence type="ECO:0000313" key="14">
    <source>
        <dbReference type="Proteomes" id="UP000230842"/>
    </source>
</evidence>
<feature type="region of interest" description="Disordered" evidence="12">
    <location>
        <begin position="271"/>
        <end position="311"/>
    </location>
</feature>
<comment type="cofactor">
    <cofactor evidence="1 11">
        <name>Mg(2+)</name>
        <dbReference type="ChEBI" id="CHEBI:18420"/>
    </cofactor>
</comment>
<accession>A0A2M9BEX2</accession>
<dbReference type="PANTHER" id="PTHR20854:SF4">
    <property type="entry name" value="INOSITOL-1-MONOPHOSPHATASE-RELATED"/>
    <property type="match status" value="1"/>
</dbReference>
<feature type="binding site" evidence="11">
    <location>
        <position position="92"/>
    </location>
    <ligand>
        <name>Mg(2+)</name>
        <dbReference type="ChEBI" id="CHEBI:18420"/>
        <label>1</label>
        <note>catalytic</note>
    </ligand>
</feature>
<dbReference type="EMBL" id="PGEZ01000001">
    <property type="protein sequence ID" value="PJJ56496.1"/>
    <property type="molecule type" value="Genomic_DNA"/>
</dbReference>
<evidence type="ECO:0000256" key="1">
    <source>
        <dbReference type="ARBA" id="ARBA00001946"/>
    </source>
</evidence>
<dbReference type="FunFam" id="3.30.540.10:FF:000003">
    <property type="entry name" value="Inositol-1-monophosphatase"/>
    <property type="match status" value="1"/>
</dbReference>
<comment type="function">
    <text evidence="10">Catalyzes the dephosphorylation of histidinol-phosphate to histidinol, the direct precursor of histidine.</text>
</comment>
<evidence type="ECO:0000256" key="4">
    <source>
        <dbReference type="ARBA" id="ARBA00021697"/>
    </source>
</evidence>
<evidence type="ECO:0000256" key="6">
    <source>
        <dbReference type="ARBA" id="ARBA00022801"/>
    </source>
</evidence>
<evidence type="ECO:0000256" key="7">
    <source>
        <dbReference type="ARBA" id="ARBA00022842"/>
    </source>
</evidence>
<dbReference type="InterPro" id="IPR020583">
    <property type="entry name" value="Inositol_monoP_metal-BS"/>
</dbReference>
<reference evidence="13 14" key="1">
    <citation type="submission" date="2017-11" db="EMBL/GenBank/DDBJ databases">
        <title>Genomic Encyclopedia of Archaeal and Bacterial Type Strains, Phase II (KMG-II): From Individual Species to Whole Genera.</title>
        <authorList>
            <person name="Goeker M."/>
        </authorList>
    </citation>
    <scope>NUCLEOTIDE SEQUENCE [LARGE SCALE GENOMIC DNA]</scope>
    <source>
        <strain evidence="13 14">DSM 27763</strain>
    </source>
</reference>
<evidence type="ECO:0000256" key="12">
    <source>
        <dbReference type="SAM" id="MobiDB-lite"/>
    </source>
</evidence>
<evidence type="ECO:0000256" key="5">
    <source>
        <dbReference type="ARBA" id="ARBA00022723"/>
    </source>
</evidence>
<dbReference type="AlphaFoldDB" id="A0A2M9BEX2"/>
<gene>
    <name evidence="13" type="ORF">CLV56_0705</name>
</gene>
<evidence type="ECO:0000256" key="2">
    <source>
        <dbReference type="ARBA" id="ARBA00004970"/>
    </source>
</evidence>
<organism evidence="13 14">
    <name type="scientific">Mumia flava</name>
    <dbReference type="NCBI Taxonomy" id="1348852"/>
    <lineage>
        <taxon>Bacteria</taxon>
        <taxon>Bacillati</taxon>
        <taxon>Actinomycetota</taxon>
        <taxon>Actinomycetes</taxon>
        <taxon>Propionibacteriales</taxon>
        <taxon>Nocardioidaceae</taxon>
        <taxon>Mumia</taxon>
    </lineage>
</organism>
<evidence type="ECO:0000256" key="3">
    <source>
        <dbReference type="ARBA" id="ARBA00013085"/>
    </source>
</evidence>
<name>A0A2M9BEX2_9ACTN</name>
<dbReference type="Pfam" id="PF00459">
    <property type="entry name" value="Inositol_P"/>
    <property type="match status" value="1"/>
</dbReference>
<dbReference type="Proteomes" id="UP000230842">
    <property type="component" value="Unassembled WGS sequence"/>
</dbReference>
<dbReference type="GO" id="GO:0008934">
    <property type="term" value="F:inositol monophosphate 1-phosphatase activity"/>
    <property type="evidence" value="ECO:0007669"/>
    <property type="project" value="TreeGrafter"/>
</dbReference>
<dbReference type="GO" id="GO:0004401">
    <property type="term" value="F:histidinol-phosphatase activity"/>
    <property type="evidence" value="ECO:0007669"/>
    <property type="project" value="UniProtKB-EC"/>
</dbReference>
<feature type="binding site" evidence="11">
    <location>
        <position position="91"/>
    </location>
    <ligand>
        <name>Mg(2+)</name>
        <dbReference type="ChEBI" id="CHEBI:18420"/>
        <label>1</label>
        <note>catalytic</note>
    </ligand>
</feature>
<dbReference type="RefSeq" id="WP_100414389.1">
    <property type="nucleotide sequence ID" value="NZ_PGEZ01000001.1"/>
</dbReference>
<dbReference type="PANTHER" id="PTHR20854">
    <property type="entry name" value="INOSITOL MONOPHOSPHATASE"/>
    <property type="match status" value="1"/>
</dbReference>
<dbReference type="GO" id="GO:0046872">
    <property type="term" value="F:metal ion binding"/>
    <property type="evidence" value="ECO:0007669"/>
    <property type="project" value="UniProtKB-KW"/>
</dbReference>
<comment type="caution">
    <text evidence="13">The sequence shown here is derived from an EMBL/GenBank/DDBJ whole genome shotgun (WGS) entry which is preliminary data.</text>
</comment>
<dbReference type="GO" id="GO:0006020">
    <property type="term" value="P:inositol metabolic process"/>
    <property type="evidence" value="ECO:0007669"/>
    <property type="project" value="TreeGrafter"/>
</dbReference>